<evidence type="ECO:0000313" key="4">
    <source>
        <dbReference type="Proteomes" id="UP000044806"/>
    </source>
</evidence>
<dbReference type="Proteomes" id="UP000041770">
    <property type="component" value="Unassembled WGS sequence"/>
</dbReference>
<dbReference type="Proteomes" id="UP000044806">
    <property type="component" value="Unassembled WGS sequence"/>
</dbReference>
<reference evidence="3 4" key="1">
    <citation type="submission" date="2015-07" db="EMBL/GenBank/DDBJ databases">
        <authorList>
            <consortium name="Pathogen Informatics"/>
        </authorList>
    </citation>
    <scope>NUCLEOTIDE SEQUENCE [LARGE SCALE GENOMIC DNA]</scope>
    <source>
        <strain evidence="2 3">A316</strain>
        <strain evidence="1 4">A51</strain>
    </source>
</reference>
<dbReference type="EMBL" id="CWOW01000024">
    <property type="protein sequence ID" value="CSB10175.1"/>
    <property type="molecule type" value="Genomic_DNA"/>
</dbReference>
<evidence type="ECO:0000313" key="1">
    <source>
        <dbReference type="EMBL" id="CSB10175.1"/>
    </source>
</evidence>
<dbReference type="EMBL" id="CWQY01000012">
    <property type="protein sequence ID" value="CSC69487.1"/>
    <property type="molecule type" value="Genomic_DNA"/>
</dbReference>
<evidence type="ECO:0000313" key="3">
    <source>
        <dbReference type="Proteomes" id="UP000041770"/>
    </source>
</evidence>
<proteinExistence type="predicted"/>
<evidence type="ECO:0000313" key="2">
    <source>
        <dbReference type="EMBL" id="CSC69487.1"/>
    </source>
</evidence>
<accession>A0A656AV93</accession>
<organism evidence="1 4">
    <name type="scientific">Vibrio cholerae</name>
    <dbReference type="NCBI Taxonomy" id="666"/>
    <lineage>
        <taxon>Bacteria</taxon>
        <taxon>Pseudomonadati</taxon>
        <taxon>Pseudomonadota</taxon>
        <taxon>Gammaproteobacteria</taxon>
        <taxon>Vibrionales</taxon>
        <taxon>Vibrionaceae</taxon>
        <taxon>Vibrio</taxon>
    </lineage>
</organism>
<sequence length="92" mass="10754">MWRTSETKENRKIFHVASTKKQNSRNKLEGLLLSKCPINQQGVCELFSAKAKLHHECHCCLQILLLQNVLELSQKTHVLQLQWVNLDTTHQY</sequence>
<name>A0A656AV93_VIBCL</name>
<dbReference type="AlphaFoldDB" id="A0A656AV93"/>
<protein>
    <submittedName>
        <fullName evidence="1">Uncharacterized protein</fullName>
    </submittedName>
</protein>
<gene>
    <name evidence="1" type="ORF">ERS013165_03386</name>
    <name evidence="2" type="ORF">ERS013200_02025</name>
</gene>